<dbReference type="PIRSF" id="PIRSF006806">
    <property type="entry name" value="FTHF_cligase"/>
    <property type="match status" value="1"/>
</dbReference>
<dbReference type="InterPro" id="IPR037171">
    <property type="entry name" value="NagB/RpiA_transferase-like"/>
</dbReference>
<name>A0A9Q8X221_9GAMM</name>
<dbReference type="PANTHER" id="PTHR23407:SF1">
    <property type="entry name" value="5-FORMYLTETRAHYDROFOLATE CYCLO-LIGASE"/>
    <property type="match status" value="1"/>
</dbReference>
<dbReference type="Pfam" id="PF01812">
    <property type="entry name" value="5-FTHF_cyc-lig"/>
    <property type="match status" value="1"/>
</dbReference>
<proteinExistence type="inferred from homology"/>
<dbReference type="GO" id="GO:0009396">
    <property type="term" value="P:folic acid-containing compound biosynthetic process"/>
    <property type="evidence" value="ECO:0007669"/>
    <property type="project" value="TreeGrafter"/>
</dbReference>
<dbReference type="GO" id="GO:0035999">
    <property type="term" value="P:tetrahydrofolate interconversion"/>
    <property type="evidence" value="ECO:0007669"/>
    <property type="project" value="TreeGrafter"/>
</dbReference>
<dbReference type="SUPFAM" id="SSF100950">
    <property type="entry name" value="NagB/RpiA/CoA transferase-like"/>
    <property type="match status" value="1"/>
</dbReference>
<evidence type="ECO:0000313" key="6">
    <source>
        <dbReference type="EMBL" id="URQ63245.1"/>
    </source>
</evidence>
<dbReference type="Proteomes" id="UP001056381">
    <property type="component" value="Chromosome"/>
</dbReference>
<dbReference type="GO" id="GO:0005524">
    <property type="term" value="F:ATP binding"/>
    <property type="evidence" value="ECO:0007669"/>
    <property type="project" value="UniProtKB-KW"/>
</dbReference>
<feature type="binding site" evidence="4">
    <location>
        <begin position="4"/>
        <end position="8"/>
    </location>
    <ligand>
        <name>ATP</name>
        <dbReference type="ChEBI" id="CHEBI:30616"/>
    </ligand>
</feature>
<dbReference type="InterPro" id="IPR024185">
    <property type="entry name" value="FTHF_cligase-like_sf"/>
</dbReference>
<evidence type="ECO:0000256" key="4">
    <source>
        <dbReference type="PIRSR" id="PIRSR006806-1"/>
    </source>
</evidence>
<keyword evidence="5" id="KW-0460">Magnesium</keyword>
<evidence type="ECO:0000256" key="3">
    <source>
        <dbReference type="ARBA" id="ARBA00022840"/>
    </source>
</evidence>
<keyword evidence="5" id="KW-0479">Metal-binding</keyword>
<comment type="catalytic activity">
    <reaction evidence="5">
        <text>(6S)-5-formyl-5,6,7,8-tetrahydrofolate + ATP = (6R)-5,10-methenyltetrahydrofolate + ADP + phosphate</text>
        <dbReference type="Rhea" id="RHEA:10488"/>
        <dbReference type="ChEBI" id="CHEBI:30616"/>
        <dbReference type="ChEBI" id="CHEBI:43474"/>
        <dbReference type="ChEBI" id="CHEBI:57455"/>
        <dbReference type="ChEBI" id="CHEBI:57457"/>
        <dbReference type="ChEBI" id="CHEBI:456216"/>
        <dbReference type="EC" id="6.3.3.2"/>
    </reaction>
</comment>
<evidence type="ECO:0000256" key="2">
    <source>
        <dbReference type="ARBA" id="ARBA00022741"/>
    </source>
</evidence>
<dbReference type="AlphaFoldDB" id="A0A9Q8X221"/>
<reference evidence="6" key="1">
    <citation type="submission" date="2022-05" db="EMBL/GenBank/DDBJ databases">
        <title>Single-amplified genomics reveal most streamlined microbe among free-living bacteria.</title>
        <authorList>
            <person name="Roda-Garcia J."/>
            <person name="Haro-Moreno J.M."/>
            <person name="Rodriguez-Valera F."/>
            <person name="Almagro-Moreno S."/>
            <person name="Lopez-Perez M."/>
        </authorList>
    </citation>
    <scope>NUCLEOTIDE SEQUENCE</scope>
    <source>
        <strain evidence="6">TMED112-D2-2</strain>
    </source>
</reference>
<organism evidence="6 7">
    <name type="scientific">SAR86 cluster bacterium</name>
    <dbReference type="NCBI Taxonomy" id="2030880"/>
    <lineage>
        <taxon>Bacteria</taxon>
        <taxon>Pseudomonadati</taxon>
        <taxon>Pseudomonadota</taxon>
        <taxon>Gammaproteobacteria</taxon>
        <taxon>SAR86 cluster</taxon>
    </lineage>
</organism>
<dbReference type="GO" id="GO:0030272">
    <property type="term" value="F:5-formyltetrahydrofolate cyclo-ligase activity"/>
    <property type="evidence" value="ECO:0007669"/>
    <property type="project" value="UniProtKB-EC"/>
</dbReference>
<dbReference type="NCBIfam" id="TIGR02727">
    <property type="entry name" value="MTHFS_bact"/>
    <property type="match status" value="1"/>
</dbReference>
<dbReference type="EMBL" id="CP097966">
    <property type="protein sequence ID" value="URQ63245.1"/>
    <property type="molecule type" value="Genomic_DNA"/>
</dbReference>
<keyword evidence="7" id="KW-1185">Reference proteome</keyword>
<sequence>MSFKNEIRLEIKNKFLSISQHEINEKTLLIQQLLNKQELFQKAKKIGLFMPIEFEPKLVISKDKKVYIPFIKNEILGYGNISKGISVGTYGILEPKSKKEVNIFELDIILVPLVGFNEKLYRLGRGKGFYDKTFVNIKSETKRPVLWGVGFEMQKTNLNFQEKHDAKLDKIFTETKIYE</sequence>
<dbReference type="PANTHER" id="PTHR23407">
    <property type="entry name" value="ATPASE INHIBITOR/5-FORMYLTETRAHYDROFOLATE CYCLO-LIGASE"/>
    <property type="match status" value="1"/>
</dbReference>
<dbReference type="Gene3D" id="3.40.50.10420">
    <property type="entry name" value="NagB/RpiA/CoA transferase-like"/>
    <property type="match status" value="1"/>
</dbReference>
<feature type="binding site" evidence="4">
    <location>
        <position position="55"/>
    </location>
    <ligand>
        <name>substrate</name>
    </ligand>
</feature>
<evidence type="ECO:0000256" key="5">
    <source>
        <dbReference type="RuleBase" id="RU361279"/>
    </source>
</evidence>
<feature type="binding site" evidence="4">
    <location>
        <position position="50"/>
    </location>
    <ligand>
        <name>substrate</name>
    </ligand>
</feature>
<evidence type="ECO:0000256" key="1">
    <source>
        <dbReference type="ARBA" id="ARBA00010638"/>
    </source>
</evidence>
<accession>A0A9Q8X221</accession>
<evidence type="ECO:0000313" key="7">
    <source>
        <dbReference type="Proteomes" id="UP001056381"/>
    </source>
</evidence>
<dbReference type="InterPro" id="IPR002698">
    <property type="entry name" value="FTHF_cligase"/>
</dbReference>
<gene>
    <name evidence="6" type="ORF">M9B40_00315</name>
</gene>
<feature type="binding site" evidence="4">
    <location>
        <begin position="122"/>
        <end position="130"/>
    </location>
    <ligand>
        <name>ATP</name>
        <dbReference type="ChEBI" id="CHEBI:30616"/>
    </ligand>
</feature>
<protein>
    <recommendedName>
        <fullName evidence="5">5-formyltetrahydrofolate cyclo-ligase</fullName>
        <ecNumber evidence="5">6.3.3.2</ecNumber>
    </recommendedName>
</protein>
<comment type="cofactor">
    <cofactor evidence="5">
        <name>Mg(2+)</name>
        <dbReference type="ChEBI" id="CHEBI:18420"/>
    </cofactor>
</comment>
<dbReference type="GO" id="GO:0046872">
    <property type="term" value="F:metal ion binding"/>
    <property type="evidence" value="ECO:0007669"/>
    <property type="project" value="UniProtKB-KW"/>
</dbReference>
<dbReference type="EC" id="6.3.3.2" evidence="5"/>
<keyword evidence="2 4" id="KW-0547">Nucleotide-binding</keyword>
<keyword evidence="6" id="KW-0436">Ligase</keyword>
<keyword evidence="3 4" id="KW-0067">ATP-binding</keyword>
<comment type="similarity">
    <text evidence="1 5">Belongs to the 5-formyltetrahydrofolate cyclo-ligase family.</text>
</comment>